<evidence type="ECO:0000256" key="4">
    <source>
        <dbReference type="ARBA" id="ARBA00022989"/>
    </source>
</evidence>
<comment type="subcellular location">
    <subcellularLocation>
        <location evidence="1">Membrane</location>
        <topology evidence="1">Multi-pass membrane protein</topology>
    </subcellularLocation>
</comment>
<organism evidence="8 9">
    <name type="scientific">Parasphingopyxis lamellibrachiae</name>
    <dbReference type="NCBI Taxonomy" id="680125"/>
    <lineage>
        <taxon>Bacteria</taxon>
        <taxon>Pseudomonadati</taxon>
        <taxon>Pseudomonadota</taxon>
        <taxon>Alphaproteobacteria</taxon>
        <taxon>Sphingomonadales</taxon>
        <taxon>Sphingomonadaceae</taxon>
        <taxon>Parasphingopyxis</taxon>
    </lineage>
</organism>
<feature type="transmembrane region" description="Helical" evidence="6">
    <location>
        <begin position="332"/>
        <end position="354"/>
    </location>
</feature>
<feature type="transmembrane region" description="Helical" evidence="6">
    <location>
        <begin position="149"/>
        <end position="173"/>
    </location>
</feature>
<dbReference type="CDD" id="cd17328">
    <property type="entry name" value="MFS_spinster_like"/>
    <property type="match status" value="1"/>
</dbReference>
<evidence type="ECO:0000259" key="7">
    <source>
        <dbReference type="PROSITE" id="PS50850"/>
    </source>
</evidence>
<name>A0A3D9FHU3_9SPHN</name>
<dbReference type="AlphaFoldDB" id="A0A3D9FHU3"/>
<feature type="transmembrane region" description="Helical" evidence="6">
    <location>
        <begin position="179"/>
        <end position="198"/>
    </location>
</feature>
<evidence type="ECO:0000256" key="2">
    <source>
        <dbReference type="ARBA" id="ARBA00022448"/>
    </source>
</evidence>
<feature type="transmembrane region" description="Helical" evidence="6">
    <location>
        <begin position="272"/>
        <end position="297"/>
    </location>
</feature>
<dbReference type="PROSITE" id="PS50850">
    <property type="entry name" value="MFS"/>
    <property type="match status" value="1"/>
</dbReference>
<dbReference type="PANTHER" id="PTHR23505">
    <property type="entry name" value="SPINSTER"/>
    <property type="match status" value="1"/>
</dbReference>
<keyword evidence="4 6" id="KW-1133">Transmembrane helix</keyword>
<dbReference type="OrthoDB" id="7497327at2"/>
<feature type="transmembrane region" description="Helical" evidence="6">
    <location>
        <begin position="235"/>
        <end position="260"/>
    </location>
</feature>
<evidence type="ECO:0000256" key="6">
    <source>
        <dbReference type="SAM" id="Phobius"/>
    </source>
</evidence>
<dbReference type="InterPro" id="IPR044770">
    <property type="entry name" value="MFS_spinster-like"/>
</dbReference>
<dbReference type="Proteomes" id="UP000256310">
    <property type="component" value="Unassembled WGS sequence"/>
</dbReference>
<reference evidence="8 9" key="1">
    <citation type="submission" date="2018-07" db="EMBL/GenBank/DDBJ databases">
        <title>Genomic Encyclopedia of Type Strains, Phase IV (KMG-IV): sequencing the most valuable type-strain genomes for metagenomic binning, comparative biology and taxonomic classification.</title>
        <authorList>
            <person name="Goeker M."/>
        </authorList>
    </citation>
    <scope>NUCLEOTIDE SEQUENCE [LARGE SCALE GENOMIC DNA]</scope>
    <source>
        <strain evidence="8 9">DSM 26725</strain>
    </source>
</reference>
<dbReference type="Pfam" id="PF07690">
    <property type="entry name" value="MFS_1"/>
    <property type="match status" value="1"/>
</dbReference>
<feature type="transmembrane region" description="Helical" evidence="6">
    <location>
        <begin position="366"/>
        <end position="389"/>
    </location>
</feature>
<feature type="domain" description="Major facilitator superfamily (MFS) profile" evidence="7">
    <location>
        <begin position="26"/>
        <end position="432"/>
    </location>
</feature>
<accession>A0A3D9FHU3</accession>
<proteinExistence type="predicted"/>
<feature type="transmembrane region" description="Helical" evidence="6">
    <location>
        <begin position="401"/>
        <end position="424"/>
    </location>
</feature>
<keyword evidence="5 6" id="KW-0472">Membrane</keyword>
<feature type="transmembrane region" description="Helical" evidence="6">
    <location>
        <begin position="91"/>
        <end position="117"/>
    </location>
</feature>
<comment type="caution">
    <text evidence="8">The sequence shown here is derived from an EMBL/GenBank/DDBJ whole genome shotgun (WGS) entry which is preliminary data.</text>
</comment>
<dbReference type="InterPro" id="IPR036259">
    <property type="entry name" value="MFS_trans_sf"/>
</dbReference>
<dbReference type="EMBL" id="QRDP01000004">
    <property type="protein sequence ID" value="RED17364.1"/>
    <property type="molecule type" value="Genomic_DNA"/>
</dbReference>
<feature type="transmembrane region" description="Helical" evidence="6">
    <location>
        <begin position="20"/>
        <end position="39"/>
    </location>
</feature>
<dbReference type="Gene3D" id="1.20.1250.20">
    <property type="entry name" value="MFS general substrate transporter like domains"/>
    <property type="match status" value="1"/>
</dbReference>
<keyword evidence="9" id="KW-1185">Reference proteome</keyword>
<dbReference type="InterPro" id="IPR011701">
    <property type="entry name" value="MFS"/>
</dbReference>
<sequence length="445" mass="46821">MNAVDAAQETPGSASTGIVVPGRILGVGLLTLVYILNYMDRQILAVLIEPIKADIALTDTQVGLLTGTLFAIFYGFITIPIAMLADRTNRVRIVAIGCFLWSIFTGVSGLAMSFLALAIARIGVAFGEAGGVAPSLSVLGDYFSPRRRVFAIALFTCASPIGILAGVMIGGLVADAYGWRAVFIGAAIVGLLLAPLLLKFAPEPPRGNFEPLPDPDARQPSFGATLLLFIRRPTLVWMAISCGLFAMIANGLITWVPALLMRGYGASVRDVALYYGPVVGISLAIGLFSSGATITWFAKRSLRAYTLIPAAAMLLCAPLFAGALSAGSWQMALVWMALPLALINFVVPPALTLVQNLAPANVRSTASAILMLVLNLVGIGLGPLVVGVVSDMLTPTMRTDGLRYAMMVTMVPIAVLTSASLLIATRYIVRDHERVATNSVPGEGT</sequence>
<dbReference type="PANTHER" id="PTHR23505:SF79">
    <property type="entry name" value="PROTEIN SPINSTER"/>
    <property type="match status" value="1"/>
</dbReference>
<dbReference type="InterPro" id="IPR020846">
    <property type="entry name" value="MFS_dom"/>
</dbReference>
<keyword evidence="3 6" id="KW-0812">Transmembrane</keyword>
<keyword evidence="2" id="KW-0813">Transport</keyword>
<evidence type="ECO:0000313" key="8">
    <source>
        <dbReference type="EMBL" id="RED17364.1"/>
    </source>
</evidence>
<dbReference type="GO" id="GO:0022857">
    <property type="term" value="F:transmembrane transporter activity"/>
    <property type="evidence" value="ECO:0007669"/>
    <property type="project" value="InterPro"/>
</dbReference>
<dbReference type="SUPFAM" id="SSF103473">
    <property type="entry name" value="MFS general substrate transporter"/>
    <property type="match status" value="1"/>
</dbReference>
<feature type="transmembrane region" description="Helical" evidence="6">
    <location>
        <begin position="60"/>
        <end position="85"/>
    </location>
</feature>
<dbReference type="GO" id="GO:0016020">
    <property type="term" value="C:membrane"/>
    <property type="evidence" value="ECO:0007669"/>
    <property type="project" value="UniProtKB-SubCell"/>
</dbReference>
<evidence type="ECO:0000256" key="5">
    <source>
        <dbReference type="ARBA" id="ARBA00023136"/>
    </source>
</evidence>
<evidence type="ECO:0000313" key="9">
    <source>
        <dbReference type="Proteomes" id="UP000256310"/>
    </source>
</evidence>
<evidence type="ECO:0000256" key="3">
    <source>
        <dbReference type="ARBA" id="ARBA00022692"/>
    </source>
</evidence>
<dbReference type="RefSeq" id="WP_116236649.1">
    <property type="nucleotide sequence ID" value="NZ_QRDP01000004.1"/>
</dbReference>
<protein>
    <submittedName>
        <fullName evidence="8">Putative MFS family arabinose efflux permease</fullName>
    </submittedName>
</protein>
<feature type="transmembrane region" description="Helical" evidence="6">
    <location>
        <begin position="304"/>
        <end position="326"/>
    </location>
</feature>
<gene>
    <name evidence="8" type="ORF">DFR46_2410</name>
</gene>
<evidence type="ECO:0000256" key="1">
    <source>
        <dbReference type="ARBA" id="ARBA00004141"/>
    </source>
</evidence>